<accession>A0A7F5RKE5</accession>
<evidence type="ECO:0000313" key="2">
    <source>
        <dbReference type="RefSeq" id="XP_025836330.1"/>
    </source>
</evidence>
<dbReference type="InParanoid" id="A0A7F5RKE5"/>
<organism evidence="1 2">
    <name type="scientific">Agrilus planipennis</name>
    <name type="common">Emerald ash borer</name>
    <name type="synonym">Agrilus marcopoli</name>
    <dbReference type="NCBI Taxonomy" id="224129"/>
    <lineage>
        <taxon>Eukaryota</taxon>
        <taxon>Metazoa</taxon>
        <taxon>Ecdysozoa</taxon>
        <taxon>Arthropoda</taxon>
        <taxon>Hexapoda</taxon>
        <taxon>Insecta</taxon>
        <taxon>Pterygota</taxon>
        <taxon>Neoptera</taxon>
        <taxon>Endopterygota</taxon>
        <taxon>Coleoptera</taxon>
        <taxon>Polyphaga</taxon>
        <taxon>Elateriformia</taxon>
        <taxon>Buprestoidea</taxon>
        <taxon>Buprestidae</taxon>
        <taxon>Agrilinae</taxon>
        <taxon>Agrilus</taxon>
    </lineage>
</organism>
<gene>
    <name evidence="2" type="primary">LOC108737016</name>
</gene>
<keyword evidence="1" id="KW-1185">Reference proteome</keyword>
<reference evidence="2" key="1">
    <citation type="submission" date="2025-08" db="UniProtKB">
        <authorList>
            <consortium name="RefSeq"/>
        </authorList>
    </citation>
    <scope>IDENTIFICATION</scope>
    <source>
        <tissue evidence="2">Entire body</tissue>
    </source>
</reference>
<dbReference type="RefSeq" id="XP_025836330.1">
    <property type="nucleotide sequence ID" value="XM_025980545.1"/>
</dbReference>
<name>A0A7F5RKE5_AGRPL</name>
<dbReference type="GeneID" id="108737016"/>
<dbReference type="OrthoDB" id="6723241at2759"/>
<evidence type="ECO:0000313" key="1">
    <source>
        <dbReference type="Proteomes" id="UP000192223"/>
    </source>
</evidence>
<sequence>MMIQSIFMIFPTQVPAGQCYVILTDMMKLRSTSDVKTYDEFVNQGYFTIRRSSKFWSGVWSDVAIEQVLMRGMKCMGGLTRGRGVSESTVTKWIACAILLLEISHEMEQFCNYTYENTEHVDSRSYRMNRDATDLVLLIDFYKYNNLFLVSDKLYSICSGIVGNHKISYCHKAHKVGINLVNRIIGIPFEDVKFKRKDQVLLISAMNNKIKVNDAIVTIQPLSIYQRICLKSAKLDVQQYLMYELAPYPLALFNMDVMRKTEKSVFTQNFIHSIECPFHSPFINIVDGGYLLYQVIWKINESMDQILNKYINYAKNNFTKNSMIIFDGYSNVNDTKCAERLRR</sequence>
<dbReference type="Proteomes" id="UP000192223">
    <property type="component" value="Unplaced"/>
</dbReference>
<proteinExistence type="predicted"/>
<protein>
    <submittedName>
        <fullName evidence="2">Uncharacterized protein LOC108737016 isoform X1</fullName>
    </submittedName>
</protein>
<dbReference type="AlphaFoldDB" id="A0A7F5RKE5"/>
<dbReference type="KEGG" id="apln:108737016"/>